<keyword evidence="3" id="KW-1185">Reference proteome</keyword>
<feature type="region of interest" description="Disordered" evidence="1">
    <location>
        <begin position="212"/>
        <end position="245"/>
    </location>
</feature>
<evidence type="ECO:0000313" key="3">
    <source>
        <dbReference type="Proteomes" id="UP001054837"/>
    </source>
</evidence>
<feature type="compositionally biased region" description="Low complexity" evidence="1">
    <location>
        <begin position="213"/>
        <end position="223"/>
    </location>
</feature>
<name>A0AAV4T451_9ARAC</name>
<dbReference type="Proteomes" id="UP001054837">
    <property type="component" value="Unassembled WGS sequence"/>
</dbReference>
<proteinExistence type="predicted"/>
<reference evidence="2 3" key="1">
    <citation type="submission" date="2021-06" db="EMBL/GenBank/DDBJ databases">
        <title>Caerostris darwini draft genome.</title>
        <authorList>
            <person name="Kono N."/>
            <person name="Arakawa K."/>
        </authorList>
    </citation>
    <scope>NUCLEOTIDE SEQUENCE [LARGE SCALE GENOMIC DNA]</scope>
</reference>
<organism evidence="2 3">
    <name type="scientific">Caerostris darwini</name>
    <dbReference type="NCBI Taxonomy" id="1538125"/>
    <lineage>
        <taxon>Eukaryota</taxon>
        <taxon>Metazoa</taxon>
        <taxon>Ecdysozoa</taxon>
        <taxon>Arthropoda</taxon>
        <taxon>Chelicerata</taxon>
        <taxon>Arachnida</taxon>
        <taxon>Araneae</taxon>
        <taxon>Araneomorphae</taxon>
        <taxon>Entelegynae</taxon>
        <taxon>Araneoidea</taxon>
        <taxon>Araneidae</taxon>
        <taxon>Caerostris</taxon>
    </lineage>
</organism>
<evidence type="ECO:0000256" key="1">
    <source>
        <dbReference type="SAM" id="MobiDB-lite"/>
    </source>
</evidence>
<gene>
    <name evidence="2" type="ORF">CDAR_168261</name>
</gene>
<protein>
    <submittedName>
        <fullName evidence="2">Uncharacterized protein</fullName>
    </submittedName>
</protein>
<accession>A0AAV4T451</accession>
<dbReference type="EMBL" id="BPLQ01009022">
    <property type="protein sequence ID" value="GIY40954.1"/>
    <property type="molecule type" value="Genomic_DNA"/>
</dbReference>
<dbReference type="AlphaFoldDB" id="A0AAV4T451"/>
<comment type="caution">
    <text evidence="2">The sequence shown here is derived from an EMBL/GenBank/DDBJ whole genome shotgun (WGS) entry which is preliminary data.</text>
</comment>
<sequence length="263" mass="29229">MGHSHQYVQCSAALEVHPFQPTTICEARITGKCLQAKQGTLFFPLYRQFAKKTGIFLSWLLNCDLRGESPVDERDRPPTTKSSSSVALYNTAIKETILCFGCNLFQTSSVVASTLWARRSSIKKTTLVRCHVRGHEALCRRPLTPENRKGGINSGTNVLETPQNVRKERISANDYEPGIYDHATRGPLFSLIQDRSLRSRFLLVPSAKRSLVTSTSISSSTPDATPPPNDKLLPENRDSGPITPNWRATWKLGNHMTSFGDIG</sequence>
<evidence type="ECO:0000313" key="2">
    <source>
        <dbReference type="EMBL" id="GIY40954.1"/>
    </source>
</evidence>